<gene>
    <name evidence="2" type="ORF">ACFPYN_14925</name>
</gene>
<organism evidence="2 3">
    <name type="scientific">Paenisporosarcina macmurdoensis</name>
    <dbReference type="NCBI Taxonomy" id="212659"/>
    <lineage>
        <taxon>Bacteria</taxon>
        <taxon>Bacillati</taxon>
        <taxon>Bacillota</taxon>
        <taxon>Bacilli</taxon>
        <taxon>Bacillales</taxon>
        <taxon>Caryophanaceae</taxon>
        <taxon>Paenisporosarcina</taxon>
    </lineage>
</organism>
<dbReference type="Proteomes" id="UP001596170">
    <property type="component" value="Unassembled WGS sequence"/>
</dbReference>
<name>A0ABW1LB74_9BACL</name>
<proteinExistence type="predicted"/>
<sequence>MNFSKNVVTNEREIIETLLQNHTPSELKNLAKKKLYVCPYCDEKLIIRSGDIRGTYFAHTTNNACEKSEQVERAFQKYIKQKQRESFRHPILVGMIKDELLTANSGSKDIIIEEGYLSPGLTKFFPDLYVKIGQSKWAITVITKINESEDIQIASQFKKRKKHFLDNGYQSLWLIDRANFALEKNQNSIVLWETEWLASTRSSEDTKWERLLESLGERNEVLDAFSFSGDSKRKGWQVQSAYYITIDDERTYISVNRYVDDRVLKPFRGFLIGEVYRISLAKALQIQTENFQLADSKFENELREEFAKKHQTLLIIKKRKLEEELRRELERINKLDESAPWPVGKPKENQSGYVLGRLRKREKKVLSIDEAEELERKREEVRRSLFIGSEEEYQKFKRNLENTGRSWG</sequence>
<feature type="domain" description="Competence protein CoiA-like N-terminal" evidence="1">
    <location>
        <begin position="20"/>
        <end position="66"/>
    </location>
</feature>
<protein>
    <submittedName>
        <fullName evidence="2">Competence protein CoiA family protein</fullName>
    </submittedName>
</protein>
<accession>A0ABW1LB74</accession>
<keyword evidence="3" id="KW-1185">Reference proteome</keyword>
<comment type="caution">
    <text evidence="2">The sequence shown here is derived from an EMBL/GenBank/DDBJ whole genome shotgun (WGS) entry which is preliminary data.</text>
</comment>
<evidence type="ECO:0000259" key="1">
    <source>
        <dbReference type="Pfam" id="PF25164"/>
    </source>
</evidence>
<dbReference type="Pfam" id="PF25164">
    <property type="entry name" value="CoiA_N"/>
    <property type="match status" value="1"/>
</dbReference>
<dbReference type="RefSeq" id="WP_377735264.1">
    <property type="nucleotide sequence ID" value="NZ_JBHSRI010000025.1"/>
</dbReference>
<dbReference type="InterPro" id="IPR057253">
    <property type="entry name" value="CoiA-like_N"/>
</dbReference>
<reference evidence="3" key="1">
    <citation type="journal article" date="2019" name="Int. J. Syst. Evol. Microbiol.">
        <title>The Global Catalogue of Microorganisms (GCM) 10K type strain sequencing project: providing services to taxonomists for standard genome sequencing and annotation.</title>
        <authorList>
            <consortium name="The Broad Institute Genomics Platform"/>
            <consortium name="The Broad Institute Genome Sequencing Center for Infectious Disease"/>
            <person name="Wu L."/>
            <person name="Ma J."/>
        </authorList>
    </citation>
    <scope>NUCLEOTIDE SEQUENCE [LARGE SCALE GENOMIC DNA]</scope>
    <source>
        <strain evidence="3">CCUG 54527</strain>
    </source>
</reference>
<evidence type="ECO:0000313" key="2">
    <source>
        <dbReference type="EMBL" id="MFC6040719.1"/>
    </source>
</evidence>
<evidence type="ECO:0000313" key="3">
    <source>
        <dbReference type="Proteomes" id="UP001596170"/>
    </source>
</evidence>
<dbReference type="EMBL" id="JBHSRI010000025">
    <property type="protein sequence ID" value="MFC6040719.1"/>
    <property type="molecule type" value="Genomic_DNA"/>
</dbReference>